<proteinExistence type="predicted"/>
<feature type="compositionally biased region" description="Basic and acidic residues" evidence="1">
    <location>
        <begin position="352"/>
        <end position="401"/>
    </location>
</feature>
<dbReference type="OrthoDB" id="270602at2759"/>
<dbReference type="VEuPathDB" id="ToxoDB:NCLIV_064570"/>
<gene>
    <name evidence="3" type="ORF">NCLIV_064570</name>
</gene>
<dbReference type="SUPFAM" id="SSF52833">
    <property type="entry name" value="Thioredoxin-like"/>
    <property type="match status" value="1"/>
</dbReference>
<dbReference type="InterPro" id="IPR006577">
    <property type="entry name" value="UAS"/>
</dbReference>
<evidence type="ECO:0000313" key="3">
    <source>
        <dbReference type="EMBL" id="CBZ56031.1"/>
    </source>
</evidence>
<sequence length="401" mass="43448">MACTEEDVQQFMAATGVSDRETATRYIEMAVGDCNAAALLFFEHQEEGISFGSSPSAPPADSAESRRRGGTRAQGVSAATQDAPSFPSRSSSASVSAGSPLSSPHPGASAAHLTPEEEPRRPDPSYSQTLLTQPLYGETATDDRAASAAAAASLPSSLTVAMDAGSSAFAGLYEPPKALVCTLPFTEAKVLCMRTGRWLLVNIQKADEFDSHKLNRDIWRSEVVQDLLKEFFVFWQRAESNQEGRVFCELYKPASCVIPLASLPQVTNFPHIAVVDPRTGRSMKQWTSRRFSEAVGAQSELFEFIEHQQQLAEAKAAAAREKGLSSPSVSPAPPVAASLPSGSSAGGPGDTPQRRGEENGEKKGERKEEKKQEERSKPDLQALREKRLRALEQQSRRHEEQ</sequence>
<dbReference type="OMA" id="RVFCELY"/>
<dbReference type="Pfam" id="PF13899">
    <property type="entry name" value="Thioredoxin_7"/>
    <property type="match status" value="1"/>
</dbReference>
<evidence type="ECO:0000256" key="1">
    <source>
        <dbReference type="SAM" id="MobiDB-lite"/>
    </source>
</evidence>
<dbReference type="Pfam" id="PF14555">
    <property type="entry name" value="UBA_4"/>
    <property type="match status" value="1"/>
</dbReference>
<feature type="domain" description="UAS" evidence="2">
    <location>
        <begin position="168"/>
        <end position="306"/>
    </location>
</feature>
<feature type="region of interest" description="Disordered" evidence="1">
    <location>
        <begin position="49"/>
        <end position="129"/>
    </location>
</feature>
<dbReference type="PANTHER" id="PTHR23322">
    <property type="entry name" value="FAS-ASSOCIATED PROTEIN"/>
    <property type="match status" value="1"/>
</dbReference>
<keyword evidence="4" id="KW-1185">Reference proteome</keyword>
<dbReference type="InterPro" id="IPR050730">
    <property type="entry name" value="UBX_domain-protein"/>
</dbReference>
<dbReference type="CDD" id="cd02958">
    <property type="entry name" value="UAS"/>
    <property type="match status" value="1"/>
</dbReference>
<feature type="compositionally biased region" description="Basic and acidic residues" evidence="1">
    <location>
        <begin position="114"/>
        <end position="123"/>
    </location>
</feature>
<reference evidence="4" key="1">
    <citation type="journal article" date="2012" name="PLoS Pathog.">
        <title>Comparative genomics of the apicomplexan parasites Toxoplasma gondii and Neospora caninum: Coccidia differing in host range and transmission strategy.</title>
        <authorList>
            <person name="Reid A.J."/>
            <person name="Vermont S.J."/>
            <person name="Cotton J.A."/>
            <person name="Harris D."/>
            <person name="Hill-Cawthorne G.A."/>
            <person name="Konen-Waisman S."/>
            <person name="Latham S.M."/>
            <person name="Mourier T."/>
            <person name="Norton R."/>
            <person name="Quail M.A."/>
            <person name="Sanders M."/>
            <person name="Shanmugam D."/>
            <person name="Sohal A."/>
            <person name="Wasmuth J.D."/>
            <person name="Brunk B."/>
            <person name="Grigg M.E."/>
            <person name="Howard J.C."/>
            <person name="Parkinson J."/>
            <person name="Roos D.S."/>
            <person name="Trees A.J."/>
            <person name="Berriman M."/>
            <person name="Pain A."/>
            <person name="Wastling J.M."/>
        </authorList>
    </citation>
    <scope>NUCLEOTIDE SEQUENCE [LARGE SCALE GENOMIC DNA]</scope>
    <source>
        <strain evidence="4">Liverpool</strain>
    </source>
</reference>
<feature type="compositionally biased region" description="Low complexity" evidence="1">
    <location>
        <begin position="324"/>
        <end position="343"/>
    </location>
</feature>
<dbReference type="InterPro" id="IPR036249">
    <property type="entry name" value="Thioredoxin-like_sf"/>
</dbReference>
<dbReference type="eggNOG" id="KOG1364">
    <property type="taxonomic scope" value="Eukaryota"/>
</dbReference>
<dbReference type="RefSeq" id="XP_003886057.1">
    <property type="nucleotide sequence ID" value="XM_003886008.1"/>
</dbReference>
<dbReference type="GO" id="GO:0043130">
    <property type="term" value="F:ubiquitin binding"/>
    <property type="evidence" value="ECO:0007669"/>
    <property type="project" value="TreeGrafter"/>
</dbReference>
<feature type="region of interest" description="Disordered" evidence="1">
    <location>
        <begin position="316"/>
        <end position="401"/>
    </location>
</feature>
<feature type="compositionally biased region" description="Low complexity" evidence="1">
    <location>
        <begin position="53"/>
        <end position="62"/>
    </location>
</feature>
<dbReference type="InParanoid" id="F0VQN4"/>
<dbReference type="GeneID" id="13445254"/>
<dbReference type="Gene3D" id="1.10.8.10">
    <property type="entry name" value="DNA helicase RuvA subunit, C-terminal domain"/>
    <property type="match status" value="1"/>
</dbReference>
<evidence type="ECO:0000313" key="4">
    <source>
        <dbReference type="Proteomes" id="UP000007494"/>
    </source>
</evidence>
<accession>F0VQN4</accession>
<name>F0VQN4_NEOCL</name>
<dbReference type="Proteomes" id="UP000007494">
    <property type="component" value="Chromosome XII"/>
</dbReference>
<organism evidence="3 4">
    <name type="scientific">Neospora caninum (strain Liverpool)</name>
    <dbReference type="NCBI Taxonomy" id="572307"/>
    <lineage>
        <taxon>Eukaryota</taxon>
        <taxon>Sar</taxon>
        <taxon>Alveolata</taxon>
        <taxon>Apicomplexa</taxon>
        <taxon>Conoidasida</taxon>
        <taxon>Coccidia</taxon>
        <taxon>Eucoccidiorida</taxon>
        <taxon>Eimeriorina</taxon>
        <taxon>Sarcocystidae</taxon>
        <taxon>Neospora</taxon>
    </lineage>
</organism>
<feature type="compositionally biased region" description="Low complexity" evidence="1">
    <location>
        <begin position="83"/>
        <end position="104"/>
    </location>
</feature>
<dbReference type="AlphaFoldDB" id="F0VQN4"/>
<dbReference type="GO" id="GO:0043161">
    <property type="term" value="P:proteasome-mediated ubiquitin-dependent protein catabolic process"/>
    <property type="evidence" value="ECO:0007669"/>
    <property type="project" value="TreeGrafter"/>
</dbReference>
<dbReference type="SMART" id="SM00594">
    <property type="entry name" value="UAS"/>
    <property type="match status" value="1"/>
</dbReference>
<dbReference type="GO" id="GO:0005634">
    <property type="term" value="C:nucleus"/>
    <property type="evidence" value="ECO:0007669"/>
    <property type="project" value="TreeGrafter"/>
</dbReference>
<dbReference type="Gene3D" id="3.40.30.10">
    <property type="entry name" value="Glutaredoxin"/>
    <property type="match status" value="1"/>
</dbReference>
<dbReference type="PANTHER" id="PTHR23322:SF6">
    <property type="entry name" value="UBX DOMAIN-CONTAINING PROTEIN 7"/>
    <property type="match status" value="1"/>
</dbReference>
<protein>
    <submittedName>
        <fullName evidence="3">GD22670, related</fullName>
    </submittedName>
</protein>
<dbReference type="EMBL" id="FR823393">
    <property type="protein sequence ID" value="CBZ56031.1"/>
    <property type="molecule type" value="Genomic_DNA"/>
</dbReference>
<evidence type="ECO:0000259" key="2">
    <source>
        <dbReference type="SMART" id="SM00594"/>
    </source>
</evidence>